<evidence type="ECO:0000313" key="1">
    <source>
        <dbReference type="EMBL" id="GFH59286.1"/>
    </source>
</evidence>
<gene>
    <name evidence="1" type="ORF">CTEN210_15762</name>
</gene>
<accession>A0AAD3D9R4</accession>
<dbReference type="Proteomes" id="UP001054902">
    <property type="component" value="Unassembled WGS sequence"/>
</dbReference>
<dbReference type="AlphaFoldDB" id="A0AAD3D9R4"/>
<reference evidence="1 2" key="1">
    <citation type="journal article" date="2021" name="Sci. Rep.">
        <title>The genome of the diatom Chaetoceros tenuissimus carries an ancient integrated fragment of an extant virus.</title>
        <authorList>
            <person name="Hongo Y."/>
            <person name="Kimura K."/>
            <person name="Takaki Y."/>
            <person name="Yoshida Y."/>
            <person name="Baba S."/>
            <person name="Kobayashi G."/>
            <person name="Nagasaki K."/>
            <person name="Hano T."/>
            <person name="Tomaru Y."/>
        </authorList>
    </citation>
    <scope>NUCLEOTIDE SEQUENCE [LARGE SCALE GENOMIC DNA]</scope>
    <source>
        <strain evidence="1 2">NIES-3715</strain>
    </source>
</reference>
<dbReference type="EMBL" id="BLLK01000062">
    <property type="protein sequence ID" value="GFH59286.1"/>
    <property type="molecule type" value="Genomic_DNA"/>
</dbReference>
<sequence length="311" mass="37058">MDKKRQNAWSKLIQRKDVEISRELRQKFDLLEDVFIISFNQEEVTKTVFLQLLHMDPNERGILADYMLTRDERDFILSQCKHYDVELTNLPIANAKSKCPSCQFKKDALWTQKICHSSSKQSYEKEGSLSFSFPLYSFDVDDSVLKFSANALRYLSDTDHRTLPVMDMCTKCRIEAQKFLVAYSNSREVSDGEDIVSLCNTRRLDISKAKWFQELHQVRQREEVWDLIERNHHKVQEIQRVSRFKVICELNDLFYSQNTEKQRLIQKQTEIEENLLCTKYEEKWAKFSETTKASRILELKHYSHIQNERFL</sequence>
<evidence type="ECO:0000313" key="2">
    <source>
        <dbReference type="Proteomes" id="UP001054902"/>
    </source>
</evidence>
<proteinExistence type="predicted"/>
<organism evidence="1 2">
    <name type="scientific">Chaetoceros tenuissimus</name>
    <dbReference type="NCBI Taxonomy" id="426638"/>
    <lineage>
        <taxon>Eukaryota</taxon>
        <taxon>Sar</taxon>
        <taxon>Stramenopiles</taxon>
        <taxon>Ochrophyta</taxon>
        <taxon>Bacillariophyta</taxon>
        <taxon>Coscinodiscophyceae</taxon>
        <taxon>Chaetocerotophycidae</taxon>
        <taxon>Chaetocerotales</taxon>
        <taxon>Chaetocerotaceae</taxon>
        <taxon>Chaetoceros</taxon>
    </lineage>
</organism>
<name>A0AAD3D9R4_9STRA</name>
<comment type="caution">
    <text evidence="1">The sequence shown here is derived from an EMBL/GenBank/DDBJ whole genome shotgun (WGS) entry which is preliminary data.</text>
</comment>
<protein>
    <submittedName>
        <fullName evidence="1">Uncharacterized protein</fullName>
    </submittedName>
</protein>
<keyword evidence="2" id="KW-1185">Reference proteome</keyword>